<sequence>MTTTESPTGDVDRAADDARSRGLEVEFRDNAGAASLPEAAAAIGLSASSLVKSLLLRTGPDDYLLALVPGDRSLDWPKVRRALGVNRVTLPDAEEAFRATGYRRGTITPLGCSPTRRVLLDASVVGRRIGLGSGVAGRSALVYADALVRAYDAVVADISASP</sequence>
<protein>
    <recommendedName>
        <fullName evidence="2">YbaK/aminoacyl-tRNA synthetase-associated domain-containing protein</fullName>
    </recommendedName>
</protein>
<dbReference type="Pfam" id="PF04073">
    <property type="entry name" value="tRNA_edit"/>
    <property type="match status" value="1"/>
</dbReference>
<dbReference type="PANTHER" id="PTHR30411">
    <property type="entry name" value="CYTOPLASMIC PROTEIN"/>
    <property type="match status" value="1"/>
</dbReference>
<evidence type="ECO:0000313" key="3">
    <source>
        <dbReference type="EMBL" id="RLP69882.1"/>
    </source>
</evidence>
<dbReference type="EMBL" id="RCUW01000003">
    <property type="protein sequence ID" value="RLP69882.1"/>
    <property type="molecule type" value="Genomic_DNA"/>
</dbReference>
<evidence type="ECO:0000256" key="1">
    <source>
        <dbReference type="SAM" id="MobiDB-lite"/>
    </source>
</evidence>
<evidence type="ECO:0000313" key="4">
    <source>
        <dbReference type="Proteomes" id="UP000275395"/>
    </source>
</evidence>
<name>A0A3L6ZS10_9MICO</name>
<dbReference type="AlphaFoldDB" id="A0A3L6ZS10"/>
<dbReference type="SUPFAM" id="SSF55826">
    <property type="entry name" value="YbaK/ProRS associated domain"/>
    <property type="match status" value="1"/>
</dbReference>
<dbReference type="PANTHER" id="PTHR30411:SF1">
    <property type="entry name" value="CYTOPLASMIC PROTEIN"/>
    <property type="match status" value="1"/>
</dbReference>
<gene>
    <name evidence="3" type="ORF">D9V30_04120</name>
</gene>
<evidence type="ECO:0000259" key="2">
    <source>
        <dbReference type="Pfam" id="PF04073"/>
    </source>
</evidence>
<dbReference type="GO" id="GO:0002161">
    <property type="term" value="F:aminoacyl-tRNA deacylase activity"/>
    <property type="evidence" value="ECO:0007669"/>
    <property type="project" value="InterPro"/>
</dbReference>
<dbReference type="RefSeq" id="WP_087138193.1">
    <property type="nucleotide sequence ID" value="NZ_JBQDRZ010000003.1"/>
</dbReference>
<reference evidence="3 4" key="1">
    <citation type="submission" date="2018-10" db="EMBL/GenBank/DDBJ databases">
        <authorList>
            <person name="Li J."/>
        </authorList>
    </citation>
    <scope>NUCLEOTIDE SEQUENCE [LARGE SCALE GENOMIC DNA]</scope>
    <source>
        <strain evidence="3 4">JCM 30549</strain>
    </source>
</reference>
<feature type="domain" description="YbaK/aminoacyl-tRNA synthetase-associated" evidence="2">
    <location>
        <begin position="33"/>
        <end position="145"/>
    </location>
</feature>
<comment type="caution">
    <text evidence="3">The sequence shown here is derived from an EMBL/GenBank/DDBJ whole genome shotgun (WGS) entry which is preliminary data.</text>
</comment>
<dbReference type="CDD" id="cd04332">
    <property type="entry name" value="YbaK_like"/>
    <property type="match status" value="1"/>
</dbReference>
<proteinExistence type="predicted"/>
<accession>A0A3L6ZS10</accession>
<dbReference type="InterPro" id="IPR007214">
    <property type="entry name" value="YbaK/aa-tRNA-synth-assoc-dom"/>
</dbReference>
<feature type="region of interest" description="Disordered" evidence="1">
    <location>
        <begin position="1"/>
        <end position="20"/>
    </location>
</feature>
<dbReference type="Gene3D" id="3.90.960.10">
    <property type="entry name" value="YbaK/aminoacyl-tRNA synthetase-associated domain"/>
    <property type="match status" value="1"/>
</dbReference>
<dbReference type="Proteomes" id="UP000275395">
    <property type="component" value="Unassembled WGS sequence"/>
</dbReference>
<organism evidence="3 4">
    <name type="scientific">Mycetocola reblochoni</name>
    <dbReference type="NCBI Taxonomy" id="331618"/>
    <lineage>
        <taxon>Bacteria</taxon>
        <taxon>Bacillati</taxon>
        <taxon>Actinomycetota</taxon>
        <taxon>Actinomycetes</taxon>
        <taxon>Micrococcales</taxon>
        <taxon>Microbacteriaceae</taxon>
        <taxon>Mycetocola</taxon>
    </lineage>
</organism>
<feature type="compositionally biased region" description="Basic and acidic residues" evidence="1">
    <location>
        <begin position="10"/>
        <end position="20"/>
    </location>
</feature>
<dbReference type="InterPro" id="IPR036754">
    <property type="entry name" value="YbaK/aa-tRNA-synt-asso_dom_sf"/>
</dbReference>